<gene>
    <name evidence="1" type="ORF">QAD02_023904</name>
</gene>
<dbReference type="Proteomes" id="UP001239111">
    <property type="component" value="Chromosome 1"/>
</dbReference>
<organism evidence="1 2">
    <name type="scientific">Eretmocerus hayati</name>
    <dbReference type="NCBI Taxonomy" id="131215"/>
    <lineage>
        <taxon>Eukaryota</taxon>
        <taxon>Metazoa</taxon>
        <taxon>Ecdysozoa</taxon>
        <taxon>Arthropoda</taxon>
        <taxon>Hexapoda</taxon>
        <taxon>Insecta</taxon>
        <taxon>Pterygota</taxon>
        <taxon>Neoptera</taxon>
        <taxon>Endopterygota</taxon>
        <taxon>Hymenoptera</taxon>
        <taxon>Apocrita</taxon>
        <taxon>Proctotrupomorpha</taxon>
        <taxon>Chalcidoidea</taxon>
        <taxon>Aphelinidae</taxon>
        <taxon>Aphelininae</taxon>
        <taxon>Eretmocerus</taxon>
    </lineage>
</organism>
<reference evidence="1" key="1">
    <citation type="submission" date="2023-04" db="EMBL/GenBank/DDBJ databases">
        <title>A chromosome-level genome assembly of the parasitoid wasp Eretmocerus hayati.</title>
        <authorList>
            <person name="Zhong Y."/>
            <person name="Liu S."/>
            <person name="Liu Y."/>
        </authorList>
    </citation>
    <scope>NUCLEOTIDE SEQUENCE</scope>
    <source>
        <strain evidence="1">ZJU_SS_LIU_2023</strain>
    </source>
</reference>
<protein>
    <submittedName>
        <fullName evidence="1">Uncharacterized protein</fullName>
    </submittedName>
</protein>
<comment type="caution">
    <text evidence="1">The sequence shown here is derived from an EMBL/GenBank/DDBJ whole genome shotgun (WGS) entry which is preliminary data.</text>
</comment>
<accession>A0ACC2PXV4</accession>
<proteinExistence type="predicted"/>
<sequence length="827" mass="91993">MVHQKKGLNNCDYFPDERIHQNLISIGHFIFSNRLSPDLEFRFDLHVVKDGLFGRRRGRNGTWNGVIGELLTGKAQLAFAPLSVYSHRSQVVDFSTPYYFSSVSFLIAPKERNEISLTAFLQPFSTELWIAVFTSLNITAMFVAAYEWFSPFGLNPWGRQRSKNFSIASALWVTWGLLCGHLVAFKAPKSWPNKFLINVWGGFSVIFVASYTANIAALIAGLFFHSTVNNYYDRSLLLQKVAAPKASAAEYYVQQANPRLWSYMSRYSVSDVSDGVRRLINGSLDILIADTPIIDYYRLTDNGCRLEKIGTPIKEDTYAVAMAKGHPMKESISKIIANYSSTGLLDILQEKWYSGLPCTINGASGIGFDGQPKQEGQPRPLGVASVAGVFCMLGLGMTLGIIILIGEHIFYKYSLPKLRECPKNSVWRSPNVMFFSQKLYRFINCVDLVSPHHAARELVHTVRQGQITSLFQKSVKRKEHEQHRRRRSKAQFFEMIQEIRRAQQQERLANEKRLAEEEASKGAIPKEGPSTSRGRSRSRSKSPMPSPRGSADKRRSSVGLARLSITPVEYTLSTSNLQARSPLELVGRRLSGGNPELESPPLTPKLESSFGGSANLCVPQPYGNNGAGASLQVAGPSTSTTLQAPSPTTSRSQPRSPAALRGQSFPTYATVETTPVASSSSYSQQYYQQVSRSPLLSPHEITSAVGRKLSREWGSGIDLSKSSEAVDCDECNRLQVQATAAVEHESRRRKKSHGDVKPVRRARSHDNKEYAGCSGEPVVRFSTTTGQVTMGGRDQQQQTKERSKRKLESELKAILSARAHHFELHPP</sequence>
<keyword evidence="2" id="KW-1185">Reference proteome</keyword>
<dbReference type="EMBL" id="CM056741">
    <property type="protein sequence ID" value="KAJ8688109.1"/>
    <property type="molecule type" value="Genomic_DNA"/>
</dbReference>
<evidence type="ECO:0000313" key="2">
    <source>
        <dbReference type="Proteomes" id="UP001239111"/>
    </source>
</evidence>
<name>A0ACC2PXV4_9HYME</name>
<evidence type="ECO:0000313" key="1">
    <source>
        <dbReference type="EMBL" id="KAJ8688109.1"/>
    </source>
</evidence>